<organism evidence="5 6">
    <name type="scientific">Pseudidiomarina insulisalsae</name>
    <dbReference type="NCBI Taxonomy" id="575789"/>
    <lineage>
        <taxon>Bacteria</taxon>
        <taxon>Pseudomonadati</taxon>
        <taxon>Pseudomonadota</taxon>
        <taxon>Gammaproteobacteria</taxon>
        <taxon>Alteromonadales</taxon>
        <taxon>Idiomarinaceae</taxon>
        <taxon>Pseudidiomarina</taxon>
    </lineage>
</organism>
<dbReference type="Gene3D" id="3.40.50.150">
    <property type="entry name" value="Vaccinia Virus protein VP39"/>
    <property type="match status" value="1"/>
</dbReference>
<proteinExistence type="inferred from homology"/>
<dbReference type="AlphaFoldDB" id="A0A432YHE9"/>
<dbReference type="Pfam" id="PF08241">
    <property type="entry name" value="Methyltransf_11"/>
    <property type="match status" value="1"/>
</dbReference>
<dbReference type="OrthoDB" id="9760689at2"/>
<evidence type="ECO:0000256" key="3">
    <source>
        <dbReference type="ARBA" id="ARBA00022679"/>
    </source>
</evidence>
<protein>
    <recommendedName>
        <fullName evidence="4">Methyltransferase type 11 domain-containing protein</fullName>
    </recommendedName>
</protein>
<sequence>MRLVSHYDKSRVARQFGRAAVGYAEHDHLQRQVLAQLLPYLRPQPGLLVDVGCGPAHHFQRLCQVSNHYIGIDLAPAMLAQAAQHLPPAQLMLADMEQLPLADGSVHSLFSNLAMQWGNDLSGLLAEWYRVLAPGGQLAASTVLAGSLWPLSECFTAVDGQPHTNRWYGFDEFALLAGRLPWQVECQELVITQEFATVAAMLRELKGVGANYTAREQQGLFSRTRMQRLYQALERHRNARGLLELQWRIGLVTGRKELEEN</sequence>
<keyword evidence="2" id="KW-0489">Methyltransferase</keyword>
<reference evidence="6" key="1">
    <citation type="journal article" date="2018" name="Front. Microbiol.">
        <title>Genome-Based Analysis Reveals the Taxonomy and Diversity of the Family Idiomarinaceae.</title>
        <authorList>
            <person name="Liu Y."/>
            <person name="Lai Q."/>
            <person name="Shao Z."/>
        </authorList>
    </citation>
    <scope>NUCLEOTIDE SEQUENCE [LARGE SCALE GENOMIC DNA]</scope>
    <source>
        <strain evidence="6">CVS-6</strain>
    </source>
</reference>
<feature type="domain" description="Methyltransferase type 11" evidence="4">
    <location>
        <begin position="49"/>
        <end position="139"/>
    </location>
</feature>
<evidence type="ECO:0000259" key="4">
    <source>
        <dbReference type="Pfam" id="PF08241"/>
    </source>
</evidence>
<comment type="caution">
    <text evidence="5">The sequence shown here is derived from an EMBL/GenBank/DDBJ whole genome shotgun (WGS) entry which is preliminary data.</text>
</comment>
<evidence type="ECO:0000256" key="1">
    <source>
        <dbReference type="ARBA" id="ARBA00008361"/>
    </source>
</evidence>
<comment type="similarity">
    <text evidence="1">Belongs to the methyltransferase superfamily.</text>
</comment>
<dbReference type="Proteomes" id="UP000288259">
    <property type="component" value="Unassembled WGS sequence"/>
</dbReference>
<keyword evidence="3" id="KW-0808">Transferase</keyword>
<accession>A0A432YHE9</accession>
<evidence type="ECO:0000256" key="2">
    <source>
        <dbReference type="ARBA" id="ARBA00022603"/>
    </source>
</evidence>
<dbReference type="InterPro" id="IPR051052">
    <property type="entry name" value="Diverse_substrate_MTase"/>
</dbReference>
<dbReference type="RefSeq" id="WP_126754745.1">
    <property type="nucleotide sequence ID" value="NZ_PIPY01000007.1"/>
</dbReference>
<keyword evidence="6" id="KW-1185">Reference proteome</keyword>
<name>A0A432YHE9_9GAMM</name>
<dbReference type="GO" id="GO:0032259">
    <property type="term" value="P:methylation"/>
    <property type="evidence" value="ECO:0007669"/>
    <property type="project" value="UniProtKB-KW"/>
</dbReference>
<dbReference type="GO" id="GO:0008757">
    <property type="term" value="F:S-adenosylmethionine-dependent methyltransferase activity"/>
    <property type="evidence" value="ECO:0007669"/>
    <property type="project" value="InterPro"/>
</dbReference>
<dbReference type="EMBL" id="PIPY01000007">
    <property type="protein sequence ID" value="RUO60340.1"/>
    <property type="molecule type" value="Genomic_DNA"/>
</dbReference>
<dbReference type="PANTHER" id="PTHR44942:SF4">
    <property type="entry name" value="METHYLTRANSFERASE TYPE 11 DOMAIN-CONTAINING PROTEIN"/>
    <property type="match status" value="1"/>
</dbReference>
<dbReference type="PANTHER" id="PTHR44942">
    <property type="entry name" value="METHYLTRANSF_11 DOMAIN-CONTAINING PROTEIN"/>
    <property type="match status" value="1"/>
</dbReference>
<gene>
    <name evidence="5" type="ORF">CWI71_08025</name>
</gene>
<dbReference type="CDD" id="cd02440">
    <property type="entry name" value="AdoMet_MTases"/>
    <property type="match status" value="1"/>
</dbReference>
<evidence type="ECO:0000313" key="6">
    <source>
        <dbReference type="Proteomes" id="UP000288259"/>
    </source>
</evidence>
<dbReference type="InterPro" id="IPR013216">
    <property type="entry name" value="Methyltransf_11"/>
</dbReference>
<evidence type="ECO:0000313" key="5">
    <source>
        <dbReference type="EMBL" id="RUO60340.1"/>
    </source>
</evidence>
<dbReference type="InterPro" id="IPR029063">
    <property type="entry name" value="SAM-dependent_MTases_sf"/>
</dbReference>
<dbReference type="SUPFAM" id="SSF53335">
    <property type="entry name" value="S-adenosyl-L-methionine-dependent methyltransferases"/>
    <property type="match status" value="1"/>
</dbReference>